<dbReference type="RefSeq" id="WP_377966753.1">
    <property type="nucleotide sequence ID" value="NZ_JBHZOL010000091.1"/>
</dbReference>
<organism evidence="2 3">
    <name type="scientific">Almyronema epifaneia S1</name>
    <dbReference type="NCBI Taxonomy" id="2991925"/>
    <lineage>
        <taxon>Bacteria</taxon>
        <taxon>Bacillati</taxon>
        <taxon>Cyanobacteriota</taxon>
        <taxon>Cyanophyceae</taxon>
        <taxon>Nodosilineales</taxon>
        <taxon>Nodosilineaceae</taxon>
        <taxon>Almyronema</taxon>
        <taxon>Almyronema epifaneia</taxon>
    </lineage>
</organism>
<feature type="domain" description="Retropepsin-like aspartic endopeptidase" evidence="1">
    <location>
        <begin position="11"/>
        <end position="146"/>
    </location>
</feature>
<dbReference type="Gene3D" id="2.40.70.10">
    <property type="entry name" value="Acid Proteases"/>
    <property type="match status" value="1"/>
</dbReference>
<reference evidence="2 3" key="1">
    <citation type="submission" date="2024-10" db="EMBL/GenBank/DDBJ databases">
        <authorList>
            <person name="Ratan Roy A."/>
            <person name="Morales Sandoval P.H."/>
            <person name="De Los Santos Villalobos S."/>
            <person name="Chakraborty S."/>
            <person name="Mukherjee J."/>
        </authorList>
    </citation>
    <scope>NUCLEOTIDE SEQUENCE [LARGE SCALE GENOMIC DNA]</scope>
    <source>
        <strain evidence="2 3">S1</strain>
    </source>
</reference>
<evidence type="ECO:0000313" key="2">
    <source>
        <dbReference type="EMBL" id="MFE4107741.1"/>
    </source>
</evidence>
<dbReference type="EMBL" id="JBHZOL010000091">
    <property type="protein sequence ID" value="MFE4107741.1"/>
    <property type="molecule type" value="Genomic_DNA"/>
</dbReference>
<dbReference type="GO" id="GO:0006508">
    <property type="term" value="P:proteolysis"/>
    <property type="evidence" value="ECO:0007669"/>
    <property type="project" value="UniProtKB-KW"/>
</dbReference>
<dbReference type="InterPro" id="IPR008503">
    <property type="entry name" value="Asp_endopeptidase"/>
</dbReference>
<dbReference type="GO" id="GO:0008233">
    <property type="term" value="F:peptidase activity"/>
    <property type="evidence" value="ECO:0007669"/>
    <property type="project" value="UniProtKB-KW"/>
</dbReference>
<name>A0ABW6IHQ2_9CYAN</name>
<keyword evidence="3" id="KW-1185">Reference proteome</keyword>
<gene>
    <name evidence="2" type="ORF">ACFVKH_15745</name>
</gene>
<dbReference type="Proteomes" id="UP001600165">
    <property type="component" value="Unassembled WGS sequence"/>
</dbReference>
<sequence>MAISQQTELPVLGWREWLELPDLGIVKVKAKIDTGARSSALHALAIECFNRAGRNMVRFKVFGNYQMLDQPLSIEAELLDQRHVRSSSGQAELRPIIQTHVAIPGQCWPIELTLTDRTQMGFPMLLGRQAMRGRFTVDPGQSFLQSATRPHRFRSGLTQEDSE</sequence>
<protein>
    <submittedName>
        <fullName evidence="2">ATP-dependent zinc protease</fullName>
    </submittedName>
</protein>
<dbReference type="PANTHER" id="PTHR38037:SF1">
    <property type="entry name" value="ATP-DEPENDENT ZINC PROTEASE DOMAIN-CONTAINING PROTEIN-RELATED"/>
    <property type="match status" value="1"/>
</dbReference>
<keyword evidence="2" id="KW-0645">Protease</keyword>
<dbReference type="InterPro" id="IPR021109">
    <property type="entry name" value="Peptidase_aspartic_dom_sf"/>
</dbReference>
<keyword evidence="2" id="KW-0378">Hydrolase</keyword>
<evidence type="ECO:0000259" key="1">
    <source>
        <dbReference type="Pfam" id="PF05618"/>
    </source>
</evidence>
<proteinExistence type="predicted"/>
<dbReference type="PANTHER" id="PTHR38037">
    <property type="entry name" value="ZN_PROTEASE DOMAIN-CONTAINING PROTEIN"/>
    <property type="match status" value="1"/>
</dbReference>
<accession>A0ABW6IHQ2</accession>
<comment type="caution">
    <text evidence="2">The sequence shown here is derived from an EMBL/GenBank/DDBJ whole genome shotgun (WGS) entry which is preliminary data.</text>
</comment>
<dbReference type="Pfam" id="PF05618">
    <property type="entry name" value="Zn_protease"/>
    <property type="match status" value="1"/>
</dbReference>
<dbReference type="SUPFAM" id="SSF50630">
    <property type="entry name" value="Acid proteases"/>
    <property type="match status" value="1"/>
</dbReference>
<evidence type="ECO:0000313" key="3">
    <source>
        <dbReference type="Proteomes" id="UP001600165"/>
    </source>
</evidence>